<feature type="transmembrane region" description="Helical" evidence="1">
    <location>
        <begin position="100"/>
        <end position="123"/>
    </location>
</feature>
<keyword evidence="1" id="KW-0812">Transmembrane</keyword>
<proteinExistence type="predicted"/>
<keyword evidence="1" id="KW-0472">Membrane</keyword>
<feature type="transmembrane region" description="Helical" evidence="1">
    <location>
        <begin position="63"/>
        <end position="88"/>
    </location>
</feature>
<evidence type="ECO:0000256" key="1">
    <source>
        <dbReference type="SAM" id="Phobius"/>
    </source>
</evidence>
<dbReference type="RefSeq" id="WP_096056743.1">
    <property type="nucleotide sequence ID" value="NZ_CP023344.1"/>
</dbReference>
<gene>
    <name evidence="2" type="ORF">CMV30_14760</name>
</gene>
<dbReference type="Proteomes" id="UP000217265">
    <property type="component" value="Chromosome"/>
</dbReference>
<name>A0A290QLZ9_9BACT</name>
<dbReference type="EMBL" id="CP023344">
    <property type="protein sequence ID" value="ATC65112.1"/>
    <property type="molecule type" value="Genomic_DNA"/>
</dbReference>
<dbReference type="AlphaFoldDB" id="A0A290QLZ9"/>
<accession>A0A290QLZ9</accession>
<dbReference type="OrthoDB" id="194448at2"/>
<keyword evidence="3" id="KW-1185">Reference proteome</keyword>
<feature type="transmembrane region" description="Helical" evidence="1">
    <location>
        <begin position="32"/>
        <end position="51"/>
    </location>
</feature>
<keyword evidence="1" id="KW-1133">Transmembrane helix</keyword>
<feature type="transmembrane region" description="Helical" evidence="1">
    <location>
        <begin position="135"/>
        <end position="154"/>
    </location>
</feature>
<evidence type="ECO:0008006" key="4">
    <source>
        <dbReference type="Google" id="ProtNLM"/>
    </source>
</evidence>
<sequence>MTSRRLILVASVCGIVLWTVFAQLNHYLSSWHVSLFIGGLLVVFPALRLNYRDGWKIVVLLGLWFDATAPVRFGLHAVLFLAAHTFIFNLRARFPREETYFGILVALIANAAIFLVLTLGLIVRHPAPLGALPAIFLDLFISELFVALAAGWFFSLQEHALEIAGFSLRHERRGLL</sequence>
<protein>
    <recommendedName>
        <fullName evidence="4">Rod shape-determining protein MreD</fullName>
    </recommendedName>
</protein>
<organism evidence="2 3">
    <name type="scientific">Nibricoccus aquaticus</name>
    <dbReference type="NCBI Taxonomy" id="2576891"/>
    <lineage>
        <taxon>Bacteria</taxon>
        <taxon>Pseudomonadati</taxon>
        <taxon>Verrucomicrobiota</taxon>
        <taxon>Opitutia</taxon>
        <taxon>Opitutales</taxon>
        <taxon>Opitutaceae</taxon>
        <taxon>Nibricoccus</taxon>
    </lineage>
</organism>
<evidence type="ECO:0000313" key="2">
    <source>
        <dbReference type="EMBL" id="ATC65112.1"/>
    </source>
</evidence>
<reference evidence="2 3" key="1">
    <citation type="submission" date="2017-09" db="EMBL/GenBank/DDBJ databases">
        <title>Complete genome sequence of Verrucomicrobial strain HZ-65, isolated from freshwater.</title>
        <authorList>
            <person name="Choi A."/>
        </authorList>
    </citation>
    <scope>NUCLEOTIDE SEQUENCE [LARGE SCALE GENOMIC DNA]</scope>
    <source>
        <strain evidence="2 3">HZ-65</strain>
    </source>
</reference>
<dbReference type="KEGG" id="vbh:CMV30_14760"/>
<evidence type="ECO:0000313" key="3">
    <source>
        <dbReference type="Proteomes" id="UP000217265"/>
    </source>
</evidence>